<dbReference type="FunFam" id="2.40.30.170:FF:000010">
    <property type="entry name" value="Efflux RND transporter periplasmic adaptor subunit"/>
    <property type="match status" value="1"/>
</dbReference>
<dbReference type="Gene3D" id="2.40.50.100">
    <property type="match status" value="1"/>
</dbReference>
<evidence type="ECO:0000313" key="7">
    <source>
        <dbReference type="EMBL" id="GJD80867.1"/>
    </source>
</evidence>
<feature type="domain" description="CzcB-like barrel-sandwich hybrid" evidence="5">
    <location>
        <begin position="111"/>
        <end position="261"/>
    </location>
</feature>
<evidence type="ECO:0000259" key="6">
    <source>
        <dbReference type="Pfam" id="PF25975"/>
    </source>
</evidence>
<evidence type="ECO:0000256" key="2">
    <source>
        <dbReference type="ARBA" id="ARBA00022448"/>
    </source>
</evidence>
<dbReference type="Gene3D" id="2.40.420.20">
    <property type="match status" value="1"/>
</dbReference>
<comment type="caution">
    <text evidence="7">The sequence shown here is derived from an EMBL/GenBank/DDBJ whole genome shotgun (WGS) entry which is preliminary data.</text>
</comment>
<dbReference type="Gene3D" id="2.40.30.170">
    <property type="match status" value="1"/>
</dbReference>
<dbReference type="InterPro" id="IPR058792">
    <property type="entry name" value="Beta-barrel_RND_2"/>
</dbReference>
<dbReference type="GO" id="GO:0015679">
    <property type="term" value="P:plasma membrane copper ion transport"/>
    <property type="evidence" value="ECO:0007669"/>
    <property type="project" value="TreeGrafter"/>
</dbReference>
<organism evidence="7 8">
    <name type="scientific">Methylobacterium gregans</name>
    <dbReference type="NCBI Taxonomy" id="374424"/>
    <lineage>
        <taxon>Bacteria</taxon>
        <taxon>Pseudomonadati</taxon>
        <taxon>Pseudomonadota</taxon>
        <taxon>Alphaproteobacteria</taxon>
        <taxon>Hyphomicrobiales</taxon>
        <taxon>Methylobacteriaceae</taxon>
        <taxon>Methylobacterium</taxon>
    </lineage>
</organism>
<evidence type="ECO:0000313" key="8">
    <source>
        <dbReference type="Proteomes" id="UP001055108"/>
    </source>
</evidence>
<dbReference type="NCBIfam" id="TIGR01730">
    <property type="entry name" value="RND_mfp"/>
    <property type="match status" value="1"/>
</dbReference>
<dbReference type="InterPro" id="IPR006143">
    <property type="entry name" value="RND_pump_MFP"/>
</dbReference>
<evidence type="ECO:0000259" key="5">
    <source>
        <dbReference type="Pfam" id="PF25973"/>
    </source>
</evidence>
<keyword evidence="2" id="KW-0813">Transport</keyword>
<dbReference type="PANTHER" id="PTHR30097">
    <property type="entry name" value="CATION EFFLUX SYSTEM PROTEIN CUSB"/>
    <property type="match status" value="1"/>
</dbReference>
<evidence type="ECO:0000259" key="4">
    <source>
        <dbReference type="Pfam" id="PF25954"/>
    </source>
</evidence>
<dbReference type="GO" id="GO:0060003">
    <property type="term" value="P:copper ion export"/>
    <property type="evidence" value="ECO:0007669"/>
    <property type="project" value="TreeGrafter"/>
</dbReference>
<dbReference type="InterPro" id="IPR058649">
    <property type="entry name" value="CzcB_C"/>
</dbReference>
<proteinExistence type="inferred from homology"/>
<comment type="similarity">
    <text evidence="1">Belongs to the membrane fusion protein (MFP) (TC 8.A.1) family.</text>
</comment>
<feature type="region of interest" description="Disordered" evidence="3">
    <location>
        <begin position="1"/>
        <end position="21"/>
    </location>
</feature>
<dbReference type="GO" id="GO:0046914">
    <property type="term" value="F:transition metal ion binding"/>
    <property type="evidence" value="ECO:0007669"/>
    <property type="project" value="TreeGrafter"/>
</dbReference>
<dbReference type="InterPro" id="IPR058647">
    <property type="entry name" value="BSH_CzcB-like"/>
</dbReference>
<feature type="domain" description="CzcB-like C-terminal circularly permuted SH3-like" evidence="6">
    <location>
        <begin position="360"/>
        <end position="416"/>
    </location>
</feature>
<dbReference type="PANTHER" id="PTHR30097:SF15">
    <property type="entry name" value="CATION EFFLUX SYSTEM PROTEIN CUSB"/>
    <property type="match status" value="1"/>
</dbReference>
<dbReference type="Proteomes" id="UP001055108">
    <property type="component" value="Unassembled WGS sequence"/>
</dbReference>
<dbReference type="GO" id="GO:0016020">
    <property type="term" value="C:membrane"/>
    <property type="evidence" value="ECO:0007669"/>
    <property type="project" value="InterPro"/>
</dbReference>
<dbReference type="Pfam" id="PF25954">
    <property type="entry name" value="Beta-barrel_RND_2"/>
    <property type="match status" value="1"/>
</dbReference>
<protein>
    <submittedName>
        <fullName evidence="7">Multidrug resistance protein MdtA</fullName>
    </submittedName>
</protein>
<dbReference type="SUPFAM" id="SSF111369">
    <property type="entry name" value="HlyD-like secretion proteins"/>
    <property type="match status" value="1"/>
</dbReference>
<dbReference type="EMBL" id="BPQM01000115">
    <property type="protein sequence ID" value="GJD80867.1"/>
    <property type="molecule type" value="Genomic_DNA"/>
</dbReference>
<dbReference type="Pfam" id="PF25975">
    <property type="entry name" value="CzcB_C"/>
    <property type="match status" value="1"/>
</dbReference>
<dbReference type="Pfam" id="PF25973">
    <property type="entry name" value="BSH_CzcB"/>
    <property type="match status" value="1"/>
</dbReference>
<reference evidence="7" key="2">
    <citation type="submission" date="2021-08" db="EMBL/GenBank/DDBJ databases">
        <authorList>
            <person name="Tani A."/>
            <person name="Ola A."/>
            <person name="Ogura Y."/>
            <person name="Katsura K."/>
            <person name="Hayashi T."/>
        </authorList>
    </citation>
    <scope>NUCLEOTIDE SEQUENCE</scope>
    <source>
        <strain evidence="7">NBRC 103626</strain>
    </source>
</reference>
<evidence type="ECO:0000256" key="3">
    <source>
        <dbReference type="SAM" id="MobiDB-lite"/>
    </source>
</evidence>
<sequence length="426" mass="46698">MPRRAAEPGTTDRMTASHRPDPATVRLGRSIQIVILAVCAIAAFAAWRWQSSSATAAATTNAAAPAAEVPFRLTEAQLAAVTSEAVEQRQFFEEIVTEGKVGVDEYQATPVFSPYPGRVVAIFARTGEQVRQGQRLFSIQANEMVQAQNDYLAALNILNKARSQLAFAQAAEKRQRDLYEGRVTTLRELQTVQNDLNTASNDAKTAEVGLEAVRNRLRILGLRDDEMANLQKGAINPETAINAPLSGTIIQRKIGPGQYVTTGGGEPSYIIGDLSKVWLIVQLRESDLARIEMGGRLQFRVLSHPDRVFEGRINFIGSSVDPATRRITVRADIDNPQRLLKPEMYASVRIINERENLSHAVPRAAVVLEGQKASVWVLKPGNVVESRRVRTGIIDGGNIEVLEGLALGERVISRGSLFIDRMVTRG</sequence>
<keyword evidence="8" id="KW-1185">Reference proteome</keyword>
<reference evidence="7" key="1">
    <citation type="journal article" date="2016" name="Front. Microbiol.">
        <title>Genome Sequence of the Piezophilic, Mesophilic Sulfate-Reducing Bacterium Desulfovibrio indicus J2T.</title>
        <authorList>
            <person name="Cao J."/>
            <person name="Maignien L."/>
            <person name="Shao Z."/>
            <person name="Alain K."/>
            <person name="Jebbar M."/>
        </authorList>
    </citation>
    <scope>NUCLEOTIDE SEQUENCE</scope>
    <source>
        <strain evidence="7">NBRC 103626</strain>
    </source>
</reference>
<dbReference type="InterPro" id="IPR051909">
    <property type="entry name" value="MFP_Cation_Efflux"/>
</dbReference>
<evidence type="ECO:0000256" key="1">
    <source>
        <dbReference type="ARBA" id="ARBA00009477"/>
    </source>
</evidence>
<dbReference type="GO" id="GO:0022857">
    <property type="term" value="F:transmembrane transporter activity"/>
    <property type="evidence" value="ECO:0007669"/>
    <property type="project" value="InterPro"/>
</dbReference>
<accession>A0AA37MC88</accession>
<dbReference type="AlphaFoldDB" id="A0AA37MC88"/>
<dbReference type="GO" id="GO:0030288">
    <property type="term" value="C:outer membrane-bounded periplasmic space"/>
    <property type="evidence" value="ECO:0007669"/>
    <property type="project" value="TreeGrafter"/>
</dbReference>
<name>A0AA37MC88_9HYPH</name>
<gene>
    <name evidence="7" type="primary">mdtA_11</name>
    <name evidence="7" type="ORF">NBEOAGPD_4110</name>
</gene>
<feature type="domain" description="CusB-like beta-barrel" evidence="4">
    <location>
        <begin position="276"/>
        <end position="352"/>
    </location>
</feature>